<dbReference type="EMBL" id="DXBV01000080">
    <property type="protein sequence ID" value="HIZ31187.1"/>
    <property type="molecule type" value="Genomic_DNA"/>
</dbReference>
<dbReference type="Pfam" id="PF21758">
    <property type="entry name" value="PAC_bac"/>
    <property type="match status" value="1"/>
</dbReference>
<evidence type="ECO:0000259" key="1">
    <source>
        <dbReference type="Pfam" id="PF21758"/>
    </source>
</evidence>
<dbReference type="AlphaFoldDB" id="A0A9D2E5G9"/>
<protein>
    <recommendedName>
        <fullName evidence="1">Prenylated flavin chaperone LpdD-like domain-containing protein</fullName>
    </recommendedName>
</protein>
<reference evidence="2" key="1">
    <citation type="journal article" date="2021" name="PeerJ">
        <title>Extensive microbial diversity within the chicken gut microbiome revealed by metagenomics and culture.</title>
        <authorList>
            <person name="Gilroy R."/>
            <person name="Ravi A."/>
            <person name="Getino M."/>
            <person name="Pursley I."/>
            <person name="Horton D.L."/>
            <person name="Alikhan N.F."/>
            <person name="Baker D."/>
            <person name="Gharbi K."/>
            <person name="Hall N."/>
            <person name="Watson M."/>
            <person name="Adriaenssens E.M."/>
            <person name="Foster-Nyarko E."/>
            <person name="Jarju S."/>
            <person name="Secka A."/>
            <person name="Antonio M."/>
            <person name="Oren A."/>
            <person name="Chaudhuri R.R."/>
            <person name="La Ragione R."/>
            <person name="Hildebrand F."/>
            <person name="Pallen M.J."/>
        </authorList>
    </citation>
    <scope>NUCLEOTIDE SEQUENCE</scope>
    <source>
        <strain evidence="2">ChiGjej4B4-18154</strain>
    </source>
</reference>
<dbReference type="InterPro" id="IPR048844">
    <property type="entry name" value="LpdD_chaperone-like"/>
</dbReference>
<sequence length="128" mass="13332">MAGTVKKLERSARLSFGELRAEAVLLNDSCHVLLYGGQSPHIGCTVLAQPRPSLTGDGSGGATASVLNVCGHKDEALCRLLAETVAARTQRVTVCSGGFHQDGITPEQIGEVVQAARALAEELVGEVH</sequence>
<evidence type="ECO:0000313" key="3">
    <source>
        <dbReference type="Proteomes" id="UP000824035"/>
    </source>
</evidence>
<accession>A0A9D2E5G9</accession>
<proteinExistence type="predicted"/>
<comment type="caution">
    <text evidence="2">The sequence shown here is derived from an EMBL/GenBank/DDBJ whole genome shotgun (WGS) entry which is preliminary data.</text>
</comment>
<reference evidence="2" key="2">
    <citation type="submission" date="2021-04" db="EMBL/GenBank/DDBJ databases">
        <authorList>
            <person name="Gilroy R."/>
        </authorList>
    </citation>
    <scope>NUCLEOTIDE SEQUENCE</scope>
    <source>
        <strain evidence="2">ChiGjej4B4-18154</strain>
    </source>
</reference>
<dbReference type="Proteomes" id="UP000824035">
    <property type="component" value="Unassembled WGS sequence"/>
</dbReference>
<gene>
    <name evidence="2" type="ORF">H9813_08180</name>
</gene>
<dbReference type="RefSeq" id="WP_394966582.1">
    <property type="nucleotide sequence ID" value="NZ_CALXHM010000002.1"/>
</dbReference>
<organism evidence="2 3">
    <name type="scientific">Candidatus Allofournierella merdipullorum</name>
    <dbReference type="NCBI Taxonomy" id="2838595"/>
    <lineage>
        <taxon>Bacteria</taxon>
        <taxon>Bacillati</taxon>
        <taxon>Bacillota</taxon>
        <taxon>Clostridia</taxon>
        <taxon>Eubacteriales</taxon>
        <taxon>Oscillospiraceae</taxon>
        <taxon>Allofournierella</taxon>
    </lineage>
</organism>
<evidence type="ECO:0000313" key="2">
    <source>
        <dbReference type="EMBL" id="HIZ31187.1"/>
    </source>
</evidence>
<name>A0A9D2E5G9_9FIRM</name>
<feature type="domain" description="Prenylated flavin chaperone LpdD-like" evidence="1">
    <location>
        <begin position="18"/>
        <end position="125"/>
    </location>
</feature>